<keyword evidence="2" id="KW-1185">Reference proteome</keyword>
<evidence type="ECO:0000313" key="2">
    <source>
        <dbReference type="Proteomes" id="UP000561438"/>
    </source>
</evidence>
<gene>
    <name evidence="1" type="ORF">HUV48_14000</name>
</gene>
<name>A0A850H299_9SPHN</name>
<dbReference type="AlphaFoldDB" id="A0A850H299"/>
<evidence type="ECO:0000313" key="1">
    <source>
        <dbReference type="EMBL" id="NVD46121.1"/>
    </source>
</evidence>
<comment type="caution">
    <text evidence="1">The sequence shown here is derived from an EMBL/GenBank/DDBJ whole genome shotgun (WGS) entry which is preliminary data.</text>
</comment>
<protein>
    <submittedName>
        <fullName evidence="1">Uncharacterized protein</fullName>
    </submittedName>
</protein>
<dbReference type="EMBL" id="JABWGV010000009">
    <property type="protein sequence ID" value="NVD46121.1"/>
    <property type="molecule type" value="Genomic_DNA"/>
</dbReference>
<organism evidence="1 2">
    <name type="scientific">Qipengyuania atrilutea</name>
    <dbReference type="NCBI Taxonomy" id="2744473"/>
    <lineage>
        <taxon>Bacteria</taxon>
        <taxon>Pseudomonadati</taxon>
        <taxon>Pseudomonadota</taxon>
        <taxon>Alphaproteobacteria</taxon>
        <taxon>Sphingomonadales</taxon>
        <taxon>Erythrobacteraceae</taxon>
        <taxon>Qipengyuania</taxon>
    </lineage>
</organism>
<reference evidence="1 2" key="1">
    <citation type="submission" date="2020-06" db="EMBL/GenBank/DDBJ databases">
        <title>Altererythrobacter sp. HHU K3-1.</title>
        <authorList>
            <person name="Zhang D."/>
            <person name="Xue H."/>
        </authorList>
    </citation>
    <scope>NUCLEOTIDE SEQUENCE [LARGE SCALE GENOMIC DNA]</scope>
    <source>
        <strain evidence="1 2">HHU K3-1</strain>
    </source>
</reference>
<dbReference type="Proteomes" id="UP000561438">
    <property type="component" value="Unassembled WGS sequence"/>
</dbReference>
<proteinExistence type="predicted"/>
<accession>A0A850H299</accession>
<sequence length="164" mass="19392">MLESHDPDWAAKWDDRRDRLRELERRLAEGIPDSELLREYDNIAGSMRLAYDASHRIAREYIDLHLSLTLREADQLGIWAWYPRLPATADLDATRAAVREVNEWVAAVKHNREMRAVCRRASVTPEPVSLRPLPRLSWRTHVARLRWRLGRAKRLRRYQSCQES</sequence>
<dbReference type="RefSeq" id="WP_176268349.1">
    <property type="nucleotide sequence ID" value="NZ_JABWGV010000009.1"/>
</dbReference>